<dbReference type="GO" id="GO:0004177">
    <property type="term" value="F:aminopeptidase activity"/>
    <property type="evidence" value="ECO:0007669"/>
    <property type="project" value="UniProtKB-KW"/>
</dbReference>
<protein>
    <submittedName>
        <fullName evidence="10">Xaa-Pro aminopeptidase 2</fullName>
    </submittedName>
</protein>
<feature type="chain" id="PRO_5042466903" evidence="5">
    <location>
        <begin position="27"/>
        <end position="658"/>
    </location>
</feature>
<dbReference type="FunFam" id="3.90.230.10:FF:000009">
    <property type="entry name" value="xaa-Pro aminopeptidase 2"/>
    <property type="match status" value="1"/>
</dbReference>
<keyword evidence="4" id="KW-1133">Transmembrane helix</keyword>
<dbReference type="GeneID" id="107268433"/>
<keyword evidence="3" id="KW-0378">Hydrolase</keyword>
<evidence type="ECO:0000259" key="8">
    <source>
        <dbReference type="Pfam" id="PF16188"/>
    </source>
</evidence>
<evidence type="ECO:0000259" key="6">
    <source>
        <dbReference type="Pfam" id="PF00557"/>
    </source>
</evidence>
<evidence type="ECO:0000313" key="10">
    <source>
        <dbReference type="RefSeq" id="XP_015596687.1"/>
    </source>
</evidence>
<dbReference type="Proteomes" id="UP000694920">
    <property type="component" value="Unplaced"/>
</dbReference>
<dbReference type="InterPro" id="IPR050422">
    <property type="entry name" value="X-Pro_aminopeptidase_P"/>
</dbReference>
<accession>A0AAJ7BYH3</accession>
<dbReference type="GO" id="GO:0046872">
    <property type="term" value="F:metal ion binding"/>
    <property type="evidence" value="ECO:0007669"/>
    <property type="project" value="UniProtKB-KW"/>
</dbReference>
<evidence type="ECO:0000259" key="7">
    <source>
        <dbReference type="Pfam" id="PF01321"/>
    </source>
</evidence>
<feature type="domain" description="Creatinase N-terminal" evidence="7">
    <location>
        <begin position="40"/>
        <end position="172"/>
    </location>
</feature>
<organism evidence="9 10">
    <name type="scientific">Cephus cinctus</name>
    <name type="common">Wheat stem sawfly</name>
    <dbReference type="NCBI Taxonomy" id="211228"/>
    <lineage>
        <taxon>Eukaryota</taxon>
        <taxon>Metazoa</taxon>
        <taxon>Ecdysozoa</taxon>
        <taxon>Arthropoda</taxon>
        <taxon>Hexapoda</taxon>
        <taxon>Insecta</taxon>
        <taxon>Pterygota</taxon>
        <taxon>Neoptera</taxon>
        <taxon>Endopterygota</taxon>
        <taxon>Hymenoptera</taxon>
        <taxon>Cephoidea</taxon>
        <taxon>Cephidae</taxon>
        <taxon>Cephus</taxon>
    </lineage>
</organism>
<name>A0AAJ7BYH3_CEPCN</name>
<evidence type="ECO:0000256" key="2">
    <source>
        <dbReference type="ARBA" id="ARBA00022723"/>
    </source>
</evidence>
<gene>
    <name evidence="10" type="primary">LOC107268433</name>
</gene>
<feature type="domain" description="Peptidase M24 C-terminal" evidence="8">
    <location>
        <begin position="567"/>
        <end position="629"/>
    </location>
</feature>
<dbReference type="GO" id="GO:0005737">
    <property type="term" value="C:cytoplasm"/>
    <property type="evidence" value="ECO:0007669"/>
    <property type="project" value="UniProtKB-ARBA"/>
</dbReference>
<feature type="transmembrane region" description="Helical" evidence="4">
    <location>
        <begin position="636"/>
        <end position="657"/>
    </location>
</feature>
<dbReference type="Pfam" id="PF01321">
    <property type="entry name" value="Creatinase_N"/>
    <property type="match status" value="1"/>
</dbReference>
<keyword evidence="10" id="KW-0645">Protease</keyword>
<feature type="signal peptide" evidence="5">
    <location>
        <begin position="1"/>
        <end position="26"/>
    </location>
</feature>
<dbReference type="PANTHER" id="PTHR43763">
    <property type="entry name" value="XAA-PRO AMINOPEPTIDASE 1"/>
    <property type="match status" value="1"/>
</dbReference>
<dbReference type="Gene3D" id="3.90.230.10">
    <property type="entry name" value="Creatinase/methionine aminopeptidase superfamily"/>
    <property type="match status" value="1"/>
</dbReference>
<dbReference type="InterPro" id="IPR032416">
    <property type="entry name" value="Peptidase_M24_C"/>
</dbReference>
<keyword evidence="10" id="KW-0031">Aminopeptidase</keyword>
<evidence type="ECO:0000313" key="9">
    <source>
        <dbReference type="Proteomes" id="UP000694920"/>
    </source>
</evidence>
<dbReference type="SUPFAM" id="SSF53092">
    <property type="entry name" value="Creatinase/prolidase N-terminal domain"/>
    <property type="match status" value="1"/>
</dbReference>
<dbReference type="FunFam" id="3.40.350.10:FF:000003">
    <property type="entry name" value="Xaa-pro aminopeptidase P"/>
    <property type="match status" value="1"/>
</dbReference>
<dbReference type="InterPro" id="IPR000994">
    <property type="entry name" value="Pept_M24"/>
</dbReference>
<comment type="similarity">
    <text evidence="1">Belongs to the peptidase M24B family.</text>
</comment>
<dbReference type="SUPFAM" id="SSF55920">
    <property type="entry name" value="Creatinase/aminopeptidase"/>
    <property type="match status" value="1"/>
</dbReference>
<sequence length="658" mass="73505">MGTVRLSVVCKFTIVFATVVISNVFGAPTRETINLDAPERLALLRNQMQLRNIDAYIITDGDAHQSISFVGVRDQRRQWLSGYVGSTGDAVVTLTQAALWTDSRYWLQAEQELSDDWTLMKSGLSTTPTIENWIIETLSSNDSVGADPALITYLQWSLWNTTLAARGINLVAIEENLVDNIWTDQPDFPTDPVFILPDSFAGQTRQEKIAIMRGEMLSRNTDLYIVTALEEIAWLTNLRGSDIPYLPLFRSYMLITNETSRLYLPSNKQTSGIVSVLTEASISVHDYDDIWTDLPAAASAANAILVPAAYSYALGVSYKIYNTMPSNKIQLLPSPVLLRKDRKNDVEAAGMKHAHVKDAVALIQFMGLIEREMAEDVYWDELKAVETLSKLRTKQAYNRGDSFSYISAFGPNSALPHYMPTSETNLQILKNSTFMLDSGGQYYDGTTDVTRTIHYGIPTEQQIASYTALLVGCIDLASLVFPAGVSLRTSDILIRAPLYKLGKNYGHGSTHGIGAFLGVHEAFNVTYDLNFFGSQEPGYYRDNEWGMRLENIVTVVKANTMYEADGEYFAFDTVTLVPYERNLIDVSKLTNAQLEWLNNYHERVRSTIGDELLRQEDQETYEWLIEKTALIVRSGAVSIVSVFALIAISLSFTILAAL</sequence>
<dbReference type="Pfam" id="PF16188">
    <property type="entry name" value="Peptidase_M24_C"/>
    <property type="match status" value="1"/>
</dbReference>
<keyword evidence="2" id="KW-0479">Metal-binding</keyword>
<evidence type="ECO:0000256" key="5">
    <source>
        <dbReference type="SAM" id="SignalP"/>
    </source>
</evidence>
<dbReference type="InterPro" id="IPR000587">
    <property type="entry name" value="Creatinase_N"/>
</dbReference>
<dbReference type="Pfam" id="PF16189">
    <property type="entry name" value="Creatinase_N_2"/>
    <property type="match status" value="1"/>
</dbReference>
<keyword evidence="9" id="KW-1185">Reference proteome</keyword>
<proteinExistence type="inferred from homology"/>
<dbReference type="Pfam" id="PF00557">
    <property type="entry name" value="Peptidase_M24"/>
    <property type="match status" value="1"/>
</dbReference>
<dbReference type="Gene3D" id="3.40.350.10">
    <property type="entry name" value="Creatinase/prolidase N-terminal domain"/>
    <property type="match status" value="2"/>
</dbReference>
<dbReference type="InterPro" id="IPR036005">
    <property type="entry name" value="Creatinase/aminopeptidase-like"/>
</dbReference>
<dbReference type="AlphaFoldDB" id="A0AAJ7BYH3"/>
<dbReference type="KEGG" id="ccin:107268433"/>
<keyword evidence="5" id="KW-0732">Signal</keyword>
<dbReference type="RefSeq" id="XP_015596687.1">
    <property type="nucleotide sequence ID" value="XM_015741201.2"/>
</dbReference>
<dbReference type="InterPro" id="IPR029149">
    <property type="entry name" value="Creatin/AminoP/Spt16_N"/>
</dbReference>
<keyword evidence="4" id="KW-0472">Membrane</keyword>
<keyword evidence="4" id="KW-0812">Transmembrane</keyword>
<evidence type="ECO:0000256" key="4">
    <source>
        <dbReference type="SAM" id="Phobius"/>
    </source>
</evidence>
<evidence type="ECO:0000256" key="1">
    <source>
        <dbReference type="ARBA" id="ARBA00008766"/>
    </source>
</evidence>
<feature type="domain" description="Peptidase M24" evidence="6">
    <location>
        <begin position="350"/>
        <end position="555"/>
    </location>
</feature>
<reference evidence="10" key="1">
    <citation type="submission" date="2025-08" db="UniProtKB">
        <authorList>
            <consortium name="RefSeq"/>
        </authorList>
    </citation>
    <scope>IDENTIFICATION</scope>
</reference>
<dbReference type="PANTHER" id="PTHR43763:SF6">
    <property type="entry name" value="XAA-PRO AMINOPEPTIDASE 1"/>
    <property type="match status" value="1"/>
</dbReference>
<evidence type="ECO:0000256" key="3">
    <source>
        <dbReference type="ARBA" id="ARBA00022801"/>
    </source>
</evidence>